<evidence type="ECO:0000313" key="2">
    <source>
        <dbReference type="Proteomes" id="UP000027463"/>
    </source>
</evidence>
<comment type="caution">
    <text evidence="1">The sequence shown here is derived from an EMBL/GenBank/DDBJ whole genome shotgun (WGS) entry which is preliminary data.</text>
</comment>
<protein>
    <submittedName>
        <fullName evidence="1">Uncharacterized protein</fullName>
    </submittedName>
</protein>
<accession>A0ABR4TTA6</accession>
<gene>
    <name evidence="1" type="ORF">SMB34_14285</name>
</gene>
<sequence length="47" mass="5257">MREFGAQRSQKRAKFPQILRKNDFSYRPGSVIVSGVIEDHGFGAGAF</sequence>
<name>A0ABR4TTA6_9PROT</name>
<dbReference type="Proteomes" id="UP000027463">
    <property type="component" value="Unassembled WGS sequence"/>
</dbReference>
<keyword evidence="2" id="KW-1185">Reference proteome</keyword>
<dbReference type="EMBL" id="AUNC01000007">
    <property type="protein sequence ID" value="KEO58453.1"/>
    <property type="molecule type" value="Genomic_DNA"/>
</dbReference>
<organism evidence="1 2">
    <name type="scientific">Thalassospira permensis NBRC 106175</name>
    <dbReference type="NCBI Taxonomy" id="1353532"/>
    <lineage>
        <taxon>Bacteria</taxon>
        <taxon>Pseudomonadati</taxon>
        <taxon>Pseudomonadota</taxon>
        <taxon>Alphaproteobacteria</taxon>
        <taxon>Rhodospirillales</taxon>
        <taxon>Thalassospiraceae</taxon>
        <taxon>Thalassospira</taxon>
    </lineage>
</organism>
<proteinExistence type="predicted"/>
<reference evidence="1 2" key="1">
    <citation type="submission" date="2013-07" db="EMBL/GenBank/DDBJ databases">
        <title>Thalassospira permensis NBRC 106175 Genome Sequencing.</title>
        <authorList>
            <person name="Lai Q."/>
            <person name="Shao Z."/>
        </authorList>
    </citation>
    <scope>NUCLEOTIDE SEQUENCE [LARGE SCALE GENOMIC DNA]</scope>
    <source>
        <strain evidence="1 2">NBRC 106175</strain>
    </source>
</reference>
<evidence type="ECO:0000313" key="1">
    <source>
        <dbReference type="EMBL" id="KEO58453.1"/>
    </source>
</evidence>